<gene>
    <name evidence="2" type="ORF">Pan181_22560</name>
</gene>
<dbReference type="AlphaFoldDB" id="A0A518AMV6"/>
<keyword evidence="1" id="KW-0812">Transmembrane</keyword>
<keyword evidence="1" id="KW-1133">Transmembrane helix</keyword>
<evidence type="ECO:0000256" key="1">
    <source>
        <dbReference type="SAM" id="Phobius"/>
    </source>
</evidence>
<feature type="transmembrane region" description="Helical" evidence="1">
    <location>
        <begin position="20"/>
        <end position="38"/>
    </location>
</feature>
<accession>A0A518AMV6</accession>
<dbReference type="OrthoDB" id="273463at2"/>
<evidence type="ECO:0000313" key="3">
    <source>
        <dbReference type="Proteomes" id="UP000315750"/>
    </source>
</evidence>
<evidence type="ECO:0000313" key="2">
    <source>
        <dbReference type="EMBL" id="QDU56053.1"/>
    </source>
</evidence>
<sequence length="247" mass="27949">MSLNPLTPVADYQSMLTRIFWFTSAAALLAICMLRSSIEGLDTFLSAIDGTLKIDREKSLLVPVGSLAPALLVGLASRVFRIHSNIANWLGIRERFDLDVILRALARGTQTDYHQFSEATLLKHRYDLMKRCFYQYVNGRRPQIDELLIERALDMWSWFWVGIETTVVFVATSFIYIACGQLSSGMTLFGTTLAFATLGLPAIRDECRRYALAQVREILAEPERAEQVREAFAKLIPATEDTYRRAA</sequence>
<proteinExistence type="predicted"/>
<keyword evidence="1" id="KW-0472">Membrane</keyword>
<dbReference type="RefSeq" id="WP_145246814.1">
    <property type="nucleotide sequence ID" value="NZ_CP036278.1"/>
</dbReference>
<dbReference type="EMBL" id="CP036278">
    <property type="protein sequence ID" value="QDU56053.1"/>
    <property type="molecule type" value="Genomic_DNA"/>
</dbReference>
<feature type="transmembrane region" description="Helical" evidence="1">
    <location>
        <begin position="158"/>
        <end position="179"/>
    </location>
</feature>
<protein>
    <submittedName>
        <fullName evidence="2">Uncharacterized protein</fullName>
    </submittedName>
</protein>
<feature type="transmembrane region" description="Helical" evidence="1">
    <location>
        <begin position="186"/>
        <end position="203"/>
    </location>
</feature>
<organism evidence="2 3">
    <name type="scientific">Aeoliella mucimassa</name>
    <dbReference type="NCBI Taxonomy" id="2527972"/>
    <lineage>
        <taxon>Bacteria</taxon>
        <taxon>Pseudomonadati</taxon>
        <taxon>Planctomycetota</taxon>
        <taxon>Planctomycetia</taxon>
        <taxon>Pirellulales</taxon>
        <taxon>Lacipirellulaceae</taxon>
        <taxon>Aeoliella</taxon>
    </lineage>
</organism>
<dbReference type="Proteomes" id="UP000315750">
    <property type="component" value="Chromosome"/>
</dbReference>
<reference evidence="2 3" key="1">
    <citation type="submission" date="2019-02" db="EMBL/GenBank/DDBJ databases">
        <title>Deep-cultivation of Planctomycetes and their phenomic and genomic characterization uncovers novel biology.</title>
        <authorList>
            <person name="Wiegand S."/>
            <person name="Jogler M."/>
            <person name="Boedeker C."/>
            <person name="Pinto D."/>
            <person name="Vollmers J."/>
            <person name="Rivas-Marin E."/>
            <person name="Kohn T."/>
            <person name="Peeters S.H."/>
            <person name="Heuer A."/>
            <person name="Rast P."/>
            <person name="Oberbeckmann S."/>
            <person name="Bunk B."/>
            <person name="Jeske O."/>
            <person name="Meyerdierks A."/>
            <person name="Storesund J.E."/>
            <person name="Kallscheuer N."/>
            <person name="Luecker S."/>
            <person name="Lage O.M."/>
            <person name="Pohl T."/>
            <person name="Merkel B.J."/>
            <person name="Hornburger P."/>
            <person name="Mueller R.-W."/>
            <person name="Bruemmer F."/>
            <person name="Labrenz M."/>
            <person name="Spormann A.M."/>
            <person name="Op den Camp H."/>
            <person name="Overmann J."/>
            <person name="Amann R."/>
            <person name="Jetten M.S.M."/>
            <person name="Mascher T."/>
            <person name="Medema M.H."/>
            <person name="Devos D.P."/>
            <person name="Kaster A.-K."/>
            <person name="Ovreas L."/>
            <person name="Rohde M."/>
            <person name="Galperin M.Y."/>
            <person name="Jogler C."/>
        </authorList>
    </citation>
    <scope>NUCLEOTIDE SEQUENCE [LARGE SCALE GENOMIC DNA]</scope>
    <source>
        <strain evidence="2 3">Pan181</strain>
    </source>
</reference>
<dbReference type="KEGG" id="amuc:Pan181_22560"/>
<name>A0A518AMV6_9BACT</name>
<keyword evidence="3" id="KW-1185">Reference proteome</keyword>